<keyword evidence="3" id="KW-1185">Reference proteome</keyword>
<dbReference type="EMBL" id="JAVRIA010000004">
    <property type="protein sequence ID" value="MDT0558834.1"/>
    <property type="molecule type" value="Genomic_DNA"/>
</dbReference>
<accession>A0ABU2YKZ3</accession>
<reference evidence="2 3" key="1">
    <citation type="submission" date="2023-09" db="EMBL/GenBank/DDBJ databases">
        <authorList>
            <person name="Rey-Velasco X."/>
        </authorList>
    </citation>
    <scope>NUCLEOTIDE SEQUENCE [LARGE SCALE GENOMIC DNA]</scope>
    <source>
        <strain evidence="2 3">W332</strain>
    </source>
</reference>
<evidence type="ECO:0008006" key="4">
    <source>
        <dbReference type="Google" id="ProtNLM"/>
    </source>
</evidence>
<evidence type="ECO:0000313" key="2">
    <source>
        <dbReference type="EMBL" id="MDT0558834.1"/>
    </source>
</evidence>
<organism evidence="2 3">
    <name type="scientific">Microcosmobacter mediterraneus</name>
    <dbReference type="NCBI Taxonomy" id="3075607"/>
    <lineage>
        <taxon>Bacteria</taxon>
        <taxon>Pseudomonadati</taxon>
        <taxon>Bacteroidota</taxon>
        <taxon>Flavobacteriia</taxon>
        <taxon>Flavobacteriales</taxon>
        <taxon>Flavobacteriaceae</taxon>
        <taxon>Microcosmobacter</taxon>
    </lineage>
</organism>
<evidence type="ECO:0000313" key="3">
    <source>
        <dbReference type="Proteomes" id="UP001259492"/>
    </source>
</evidence>
<feature type="signal peptide" evidence="1">
    <location>
        <begin position="1"/>
        <end position="21"/>
    </location>
</feature>
<gene>
    <name evidence="2" type="ORF">RM697_09250</name>
</gene>
<protein>
    <recommendedName>
        <fullName evidence="4">Lipoprotein</fullName>
    </recommendedName>
</protein>
<evidence type="ECO:0000256" key="1">
    <source>
        <dbReference type="SAM" id="SignalP"/>
    </source>
</evidence>
<dbReference type="RefSeq" id="WP_311427599.1">
    <property type="nucleotide sequence ID" value="NZ_JAVRIA010000004.1"/>
</dbReference>
<sequence length="187" mass="20836">MKFHKPLLILVSLLLFTCSSDDDGNSIITILPNITLDINAINALPDGSDITDLVNFGQPLGVSTRDWEVELEEGGVLRFEQPGGLDSDNVLFYSRVDYFDPTGTTPAPEAEDVISFIVPDDAMQVEDPNFPGTGFNVYDKIELVAINADDDNDLDYKYDIRVMIQVNGDLLPNYYFIDPKIKIKARN</sequence>
<comment type="caution">
    <text evidence="2">The sequence shown here is derived from an EMBL/GenBank/DDBJ whole genome shotgun (WGS) entry which is preliminary data.</text>
</comment>
<feature type="chain" id="PRO_5046983204" description="Lipoprotein" evidence="1">
    <location>
        <begin position="22"/>
        <end position="187"/>
    </location>
</feature>
<name>A0ABU2YKZ3_9FLAO</name>
<proteinExistence type="predicted"/>
<keyword evidence="1" id="KW-0732">Signal</keyword>
<dbReference type="Proteomes" id="UP001259492">
    <property type="component" value="Unassembled WGS sequence"/>
</dbReference>